<dbReference type="EMBL" id="KB445570">
    <property type="protein sequence ID" value="EMD96334.1"/>
    <property type="molecule type" value="Genomic_DNA"/>
</dbReference>
<dbReference type="HOGENOM" id="CLU_2711525_0_0_1"/>
<evidence type="ECO:0000313" key="1">
    <source>
        <dbReference type="EMBL" id="EMD84661.1"/>
    </source>
</evidence>
<sequence length="73" mass="8253">IGPANSASLSYLCVNFPVAERLGGQTGIIKLTTNSTQTLRLYRDKYAQLSTLETIIHYKNSRLFRESDDFLQN</sequence>
<dbReference type="EMBL" id="KB445634">
    <property type="protein sequence ID" value="EMD84661.1"/>
    <property type="molecule type" value="Genomic_DNA"/>
</dbReference>
<evidence type="ECO:0000313" key="2">
    <source>
        <dbReference type="EMBL" id="EMD96334.1"/>
    </source>
</evidence>
<keyword evidence="3" id="KW-1185">Reference proteome</keyword>
<reference evidence="1 3" key="1">
    <citation type="journal article" date="2012" name="PLoS Pathog.">
        <title>Diverse lifestyles and strategies of plant pathogenesis encoded in the genomes of eighteen Dothideomycetes fungi.</title>
        <authorList>
            <person name="Ohm R.A."/>
            <person name="Feau N."/>
            <person name="Henrissat B."/>
            <person name="Schoch C.L."/>
            <person name="Horwitz B.A."/>
            <person name="Barry K.W."/>
            <person name="Condon B.J."/>
            <person name="Copeland A.C."/>
            <person name="Dhillon B."/>
            <person name="Glaser F."/>
            <person name="Hesse C.N."/>
            <person name="Kosti I."/>
            <person name="LaButti K."/>
            <person name="Lindquist E.A."/>
            <person name="Lucas S."/>
            <person name="Salamov A.A."/>
            <person name="Bradshaw R.E."/>
            <person name="Ciuffetti L."/>
            <person name="Hamelin R.C."/>
            <person name="Kema G.H.J."/>
            <person name="Lawrence C."/>
            <person name="Scott J.A."/>
            <person name="Spatafora J.W."/>
            <person name="Turgeon B.G."/>
            <person name="de Wit P.J.G.M."/>
            <person name="Zhong S."/>
            <person name="Goodwin S.B."/>
            <person name="Grigoriev I.V."/>
        </authorList>
    </citation>
    <scope>NUCLEOTIDE SEQUENCE [LARGE SCALE GENOMIC DNA]</scope>
    <source>
        <strain evidence="1">C5</strain>
        <strain evidence="3">C5 / ATCC 48332 / race O</strain>
    </source>
</reference>
<feature type="non-terminal residue" evidence="1">
    <location>
        <position position="1"/>
    </location>
</feature>
<reference evidence="3" key="3">
    <citation type="journal article" date="2013" name="PLoS Genet.">
        <title>Comparative genome structure, secondary metabolite, and effector coding capacity across Cochliobolus pathogens.</title>
        <authorList>
            <person name="Condon B.J."/>
            <person name="Leng Y."/>
            <person name="Wu D."/>
            <person name="Bushley K.E."/>
            <person name="Ohm R.A."/>
            <person name="Otillar R."/>
            <person name="Martin J."/>
            <person name="Schackwitz W."/>
            <person name="Grimwood J."/>
            <person name="MohdZainudin N."/>
            <person name="Xue C."/>
            <person name="Wang R."/>
            <person name="Manning V.A."/>
            <person name="Dhillon B."/>
            <person name="Tu Z.J."/>
            <person name="Steffenson B.J."/>
            <person name="Salamov A."/>
            <person name="Sun H."/>
            <person name="Lowry S."/>
            <person name="LaButti K."/>
            <person name="Han J."/>
            <person name="Copeland A."/>
            <person name="Lindquist E."/>
            <person name="Barry K."/>
            <person name="Schmutz J."/>
            <person name="Baker S.E."/>
            <person name="Ciuffetti L.M."/>
            <person name="Grigoriev I.V."/>
            <person name="Zhong S."/>
            <person name="Turgeon B.G."/>
        </authorList>
    </citation>
    <scope>NUCLEOTIDE SEQUENCE [LARGE SCALE GENOMIC DNA]</scope>
    <source>
        <strain evidence="3">C5 / ATCC 48332 / race O</strain>
    </source>
</reference>
<reference evidence="1" key="2">
    <citation type="submission" date="2012-06" db="EMBL/GenBank/DDBJ databases">
        <title>Comparative genome structure, secondary metabolite and effector coding capacity across Cochliobolus pathogens.</title>
        <authorList>
            <consortium name="US DOE Joint Genome Institute (JGI-PGF)"/>
            <person name="Condon B.J."/>
            <person name="Leng Y."/>
            <person name="Wu D."/>
            <person name="Bushley K.E."/>
            <person name="Ohm R.A."/>
            <person name="Otillar R."/>
            <person name="Martin J."/>
            <person name="Schackwitz W."/>
            <person name="Grimwood J."/>
            <person name="MohdZainudin N."/>
            <person name="Xue C."/>
            <person name="Wang R."/>
            <person name="Dhillon B."/>
            <person name="Tu Z.J."/>
            <person name="Steffenson B.J."/>
            <person name="Salamov A."/>
            <person name="Sun H."/>
            <person name="Lowry S."/>
            <person name="LaButti K."/>
            <person name="Han J."/>
            <person name="Copeland A."/>
            <person name="Lindquist E."/>
            <person name="Lucas S."/>
            <person name="Barry K."/>
            <person name="Schmutz J."/>
            <person name="Baker S."/>
            <person name="Grigoriev I.V."/>
            <person name="Zhong S."/>
            <person name="Turgeon B.G."/>
        </authorList>
    </citation>
    <scope>NUCLEOTIDE SEQUENCE</scope>
    <source>
        <strain evidence="1">C5</strain>
    </source>
</reference>
<evidence type="ECO:0000313" key="3">
    <source>
        <dbReference type="Proteomes" id="UP000016936"/>
    </source>
</evidence>
<dbReference type="AlphaFoldDB" id="M2TS81"/>
<protein>
    <submittedName>
        <fullName evidence="1">Uncharacterized protein</fullName>
    </submittedName>
</protein>
<organism evidence="1 3">
    <name type="scientific">Cochliobolus heterostrophus (strain C5 / ATCC 48332 / race O)</name>
    <name type="common">Southern corn leaf blight fungus</name>
    <name type="synonym">Bipolaris maydis</name>
    <dbReference type="NCBI Taxonomy" id="701091"/>
    <lineage>
        <taxon>Eukaryota</taxon>
        <taxon>Fungi</taxon>
        <taxon>Dikarya</taxon>
        <taxon>Ascomycota</taxon>
        <taxon>Pezizomycotina</taxon>
        <taxon>Dothideomycetes</taxon>
        <taxon>Pleosporomycetidae</taxon>
        <taxon>Pleosporales</taxon>
        <taxon>Pleosporineae</taxon>
        <taxon>Pleosporaceae</taxon>
        <taxon>Bipolaris</taxon>
    </lineage>
</organism>
<dbReference type="STRING" id="701091.M2TS81"/>
<proteinExistence type="predicted"/>
<name>M2TS81_COCH5</name>
<gene>
    <name evidence="1" type="ORF">COCHEDRAFT_1046471</name>
    <name evidence="2" type="ORF">COCHEDRAFT_1052373</name>
</gene>
<dbReference type="Proteomes" id="UP000016936">
    <property type="component" value="Unassembled WGS sequence"/>
</dbReference>
<feature type="non-terminal residue" evidence="1">
    <location>
        <position position="73"/>
    </location>
</feature>
<dbReference type="OrthoDB" id="62952at2759"/>
<accession>M2TS81</accession>